<feature type="signal peptide" evidence="1">
    <location>
        <begin position="1"/>
        <end position="19"/>
    </location>
</feature>
<dbReference type="Proteomes" id="UP000187506">
    <property type="component" value="Chromosome"/>
</dbReference>
<dbReference type="InterPro" id="IPR025631">
    <property type="entry name" value="Porin_10"/>
</dbReference>
<name>A0AAC9LJ17_9FLAO</name>
<evidence type="ECO:0000256" key="1">
    <source>
        <dbReference type="SAM" id="SignalP"/>
    </source>
</evidence>
<proteinExistence type="predicted"/>
<keyword evidence="1" id="KW-0732">Signal</keyword>
<dbReference type="AlphaFoldDB" id="A0AAC9LJ17"/>
<evidence type="ECO:0008006" key="4">
    <source>
        <dbReference type="Google" id="ProtNLM"/>
    </source>
</evidence>
<organism evidence="2 3">
    <name type="scientific">Lacinutrix venerupis</name>
    <dbReference type="NCBI Taxonomy" id="1486034"/>
    <lineage>
        <taxon>Bacteria</taxon>
        <taxon>Pseudomonadati</taxon>
        <taxon>Bacteroidota</taxon>
        <taxon>Flavobacteriia</taxon>
        <taxon>Flavobacteriales</taxon>
        <taxon>Flavobacteriaceae</taxon>
        <taxon>Lacinutrix</taxon>
    </lineage>
</organism>
<gene>
    <name evidence="2" type="ORF">BWR22_04305</name>
</gene>
<dbReference type="EMBL" id="CP019352">
    <property type="protein sequence ID" value="APX99570.1"/>
    <property type="molecule type" value="Genomic_DNA"/>
</dbReference>
<dbReference type="Pfam" id="PF14121">
    <property type="entry name" value="Porin_10"/>
    <property type="match status" value="1"/>
</dbReference>
<evidence type="ECO:0000313" key="2">
    <source>
        <dbReference type="EMBL" id="APX99570.1"/>
    </source>
</evidence>
<accession>A0AAC9LJ17</accession>
<sequence length="665" mass="76919">MNKIIFTFFLICFVSICTAQTRPKRTLSQNNSQSLDAISSSSSDSLSNNSTRSTSIDKIKNKDAKITDYLIISYKNDTTYVDTTLTIQKEYKYNYLRKDEFNLMPFSNIGQTYNTLSQDFESISLMPQFGARARHFNYMEIEDINYYHVPTPLTELMYKSAFEQGQLLDAFFTVNTSKQFNFSIAYKGLRSLGNYQNLLTSTGNFRFTTSYKTKNEKYIANLHFVSQDLLNQENGGLTDDSVAFFLSDDEDFDDRAVLEVNFQDAENILKGKRFYINQRYNIINKQDSLSSNNLNVTHIMSLKDKNYMFEQTTQNDIFGSAFNSTNLKDEVTLEELSNQLQLNYSNNIIGNLQFNASHTNYNYGYDKLVVLNNSSVNNTITNRLKGDIFAVGGKYKKQIKGFNIQGELGVNVSGDLSGNFIKASTSYKLNEDLIASAQINHNTAAPNYNTLLYQSDYVNYNWENNFNTVKTQQLSFGLKSKKIANINLDLTTINDYVYFGINETTKLVNPFQNDKSITYLRLKLNKEIKYKNFALNNTVMYQNVQDENQVFNVPEIITRNTLYYSNHVFKKAMYLQTGITLNYFTKYNMNAYDPVLAEFYTQNDQEYGGFPRLDFFVNAKIRQTRIYIKAEHFNAAFTGRDYFSAPNTPFRDFKVRFGLVWNFFL</sequence>
<dbReference type="KEGG" id="lvn:BWR22_04305"/>
<reference evidence="2 3" key="1">
    <citation type="submission" date="2017-01" db="EMBL/GenBank/DDBJ databases">
        <title>Complete genome of Lacinutrix venerupis DOK2-8 isolated from seawater in Dokdo.</title>
        <authorList>
            <person name="Chi W.-J."/>
            <person name="Kim J.H."/>
        </authorList>
    </citation>
    <scope>NUCLEOTIDE SEQUENCE [LARGE SCALE GENOMIC DNA]</scope>
    <source>
        <strain evidence="2 3">DOK2-8</strain>
    </source>
</reference>
<protein>
    <recommendedName>
        <fullName evidence="4">Beta-barrel porin</fullName>
    </recommendedName>
</protein>
<dbReference type="RefSeq" id="WP_076732199.1">
    <property type="nucleotide sequence ID" value="NZ_CP019352.1"/>
</dbReference>
<keyword evidence="3" id="KW-1185">Reference proteome</keyword>
<evidence type="ECO:0000313" key="3">
    <source>
        <dbReference type="Proteomes" id="UP000187506"/>
    </source>
</evidence>
<feature type="chain" id="PRO_5042169644" description="Beta-barrel porin" evidence="1">
    <location>
        <begin position="20"/>
        <end position="665"/>
    </location>
</feature>